<accession>Q1GTC4</accession>
<sequence>MRGCPEKVEDMNPRRFSDPAGEQDFAAAGDRRGGDRYRTVWRIAKVIRNGDAGLWRVRNMSDRGMMLAADVPITVGEALEIALSDTVTLRGAVVWSDGGRCGVQFDTAVDVADILKQLAAEQRAMGYRQPRLPVHTQAEVVADDGTAMRIELVDLSQHGAGFVHDGHFEVGRELDIVLASGVRRRAIVRWSREGRGGLWLTQPLDRADLESIRRFEA</sequence>
<dbReference type="eggNOG" id="ENOG5031BBU">
    <property type="taxonomic scope" value="Bacteria"/>
</dbReference>
<evidence type="ECO:0000256" key="1">
    <source>
        <dbReference type="SAM" id="MobiDB-lite"/>
    </source>
</evidence>
<feature type="region of interest" description="Disordered" evidence="1">
    <location>
        <begin position="1"/>
        <end position="30"/>
    </location>
</feature>
<evidence type="ECO:0000313" key="3">
    <source>
        <dbReference type="EMBL" id="ABF53098.1"/>
    </source>
</evidence>
<feature type="domain" description="PilZ" evidence="2">
    <location>
        <begin position="53"/>
        <end position="113"/>
    </location>
</feature>
<evidence type="ECO:0000259" key="2">
    <source>
        <dbReference type="Pfam" id="PF07238"/>
    </source>
</evidence>
<name>Q1GTC4_SPHAL</name>
<keyword evidence="4" id="KW-1185">Reference proteome</keyword>
<gene>
    <name evidence="3" type="ordered locus">Sala_1384</name>
</gene>
<dbReference type="KEGG" id="sal:Sala_1384"/>
<dbReference type="AlphaFoldDB" id="Q1GTC4"/>
<dbReference type="EMBL" id="CP000356">
    <property type="protein sequence ID" value="ABF53098.1"/>
    <property type="molecule type" value="Genomic_DNA"/>
</dbReference>
<organism evidence="3 4">
    <name type="scientific">Sphingopyxis alaskensis (strain DSM 13593 / LMG 18877 / RB2256)</name>
    <name type="common">Sphingomonas alaskensis</name>
    <dbReference type="NCBI Taxonomy" id="317655"/>
    <lineage>
        <taxon>Bacteria</taxon>
        <taxon>Pseudomonadati</taxon>
        <taxon>Pseudomonadota</taxon>
        <taxon>Alphaproteobacteria</taxon>
        <taxon>Sphingomonadales</taxon>
        <taxon>Sphingomonadaceae</taxon>
        <taxon>Sphingopyxis</taxon>
    </lineage>
</organism>
<dbReference type="Proteomes" id="UP000006578">
    <property type="component" value="Chromosome"/>
</dbReference>
<protein>
    <submittedName>
        <fullName evidence="3">Type IV pilus assembly PilZ</fullName>
    </submittedName>
</protein>
<dbReference type="HOGENOM" id="CLU_1271600_0_0_5"/>
<evidence type="ECO:0000313" key="4">
    <source>
        <dbReference type="Proteomes" id="UP000006578"/>
    </source>
</evidence>
<feature type="domain" description="PilZ" evidence="2">
    <location>
        <begin position="128"/>
        <end position="215"/>
    </location>
</feature>
<dbReference type="InterPro" id="IPR009875">
    <property type="entry name" value="PilZ_domain"/>
</dbReference>
<reference evidence="3 4" key="1">
    <citation type="journal article" date="2009" name="Proc. Natl. Acad. Sci. U.S.A.">
        <title>The genomic basis of trophic strategy in marine bacteria.</title>
        <authorList>
            <person name="Lauro F.M."/>
            <person name="McDougald D."/>
            <person name="Thomas T."/>
            <person name="Williams T.J."/>
            <person name="Egan S."/>
            <person name="Rice S."/>
            <person name="DeMaere M.Z."/>
            <person name="Ting L."/>
            <person name="Ertan H."/>
            <person name="Johnson J."/>
            <person name="Ferriera S."/>
            <person name="Lapidus A."/>
            <person name="Anderson I."/>
            <person name="Kyrpides N."/>
            <person name="Munk A.C."/>
            <person name="Detter C."/>
            <person name="Han C.S."/>
            <person name="Brown M.V."/>
            <person name="Robb F.T."/>
            <person name="Kjelleberg S."/>
            <person name="Cavicchioli R."/>
        </authorList>
    </citation>
    <scope>NUCLEOTIDE SEQUENCE [LARGE SCALE GENOMIC DNA]</scope>
    <source>
        <strain evidence="4">DSM 13593 / LMG 18877 / RB2256</strain>
    </source>
</reference>
<dbReference type="GO" id="GO:0035438">
    <property type="term" value="F:cyclic-di-GMP binding"/>
    <property type="evidence" value="ECO:0007669"/>
    <property type="project" value="InterPro"/>
</dbReference>
<proteinExistence type="predicted"/>
<feature type="compositionally biased region" description="Basic and acidic residues" evidence="1">
    <location>
        <begin position="1"/>
        <end position="17"/>
    </location>
</feature>
<dbReference type="SUPFAM" id="SSF141371">
    <property type="entry name" value="PilZ domain-like"/>
    <property type="match status" value="2"/>
</dbReference>
<dbReference type="Pfam" id="PF07238">
    <property type="entry name" value="PilZ"/>
    <property type="match status" value="2"/>
</dbReference>